<evidence type="ECO:0000256" key="2">
    <source>
        <dbReference type="ARBA" id="ARBA00010120"/>
    </source>
</evidence>
<name>A0A813KL84_POLGL</name>
<keyword evidence="5" id="KW-0256">Endoplasmic reticulum</keyword>
<feature type="transmembrane region" description="Helical" evidence="11">
    <location>
        <begin position="163"/>
        <end position="181"/>
    </location>
</feature>
<keyword evidence="7" id="KW-0653">Protein transport</keyword>
<dbReference type="PANTHER" id="PTHR10585">
    <property type="entry name" value="ER LUMEN PROTEIN RETAINING RECEPTOR"/>
    <property type="match status" value="1"/>
</dbReference>
<accession>A0A813KL84</accession>
<evidence type="ECO:0000256" key="6">
    <source>
        <dbReference type="ARBA" id="ARBA00022892"/>
    </source>
</evidence>
<sequence length="217" mass="24617">MAEEFKGHGAPQDVFKGFGLDTFKDPEKLKIFLLKVSKTEAFKVWGSFCVIAFLIYFCFSSGDFSFLLTLSSLVSTFSFLMVALKIEGGRSCKGVSLKMMECYILIFLGRLIAIVPFEGYLPFDKSGDWLYQVCEALGFCLAGTIVFFCRNRYATTYDPQTDTFNHFWLILGAFALCLIFHPNLNNFLPSDMAWAFALYLESVAVLCQLFMFMKEGQ</sequence>
<evidence type="ECO:0000313" key="13">
    <source>
        <dbReference type="Proteomes" id="UP000626109"/>
    </source>
</evidence>
<comment type="caution">
    <text evidence="12">The sequence shown here is derived from an EMBL/GenBank/DDBJ whole genome shotgun (WGS) entry which is preliminary data.</text>
</comment>
<organism evidence="12 13">
    <name type="scientific">Polarella glacialis</name>
    <name type="common">Dinoflagellate</name>
    <dbReference type="NCBI Taxonomy" id="89957"/>
    <lineage>
        <taxon>Eukaryota</taxon>
        <taxon>Sar</taxon>
        <taxon>Alveolata</taxon>
        <taxon>Dinophyceae</taxon>
        <taxon>Suessiales</taxon>
        <taxon>Suessiaceae</taxon>
        <taxon>Polarella</taxon>
    </lineage>
</organism>
<evidence type="ECO:0008006" key="14">
    <source>
        <dbReference type="Google" id="ProtNLM"/>
    </source>
</evidence>
<dbReference type="Proteomes" id="UP000626109">
    <property type="component" value="Unassembled WGS sequence"/>
</dbReference>
<gene>
    <name evidence="12" type="ORF">PGLA2088_LOCUS35712</name>
</gene>
<feature type="transmembrane region" description="Helical" evidence="11">
    <location>
        <begin position="41"/>
        <end position="59"/>
    </location>
</feature>
<evidence type="ECO:0000256" key="11">
    <source>
        <dbReference type="SAM" id="Phobius"/>
    </source>
</evidence>
<keyword evidence="9 11" id="KW-0472">Membrane</keyword>
<dbReference type="GO" id="GO:0005789">
    <property type="term" value="C:endoplasmic reticulum membrane"/>
    <property type="evidence" value="ECO:0007669"/>
    <property type="project" value="UniProtKB-SubCell"/>
</dbReference>
<feature type="transmembrane region" description="Helical" evidence="11">
    <location>
        <begin position="65"/>
        <end position="84"/>
    </location>
</feature>
<dbReference type="EMBL" id="CAJNNW010031918">
    <property type="protein sequence ID" value="CAE8709951.1"/>
    <property type="molecule type" value="Genomic_DNA"/>
</dbReference>
<keyword evidence="6" id="KW-0931">ER-Golgi transport</keyword>
<evidence type="ECO:0000256" key="3">
    <source>
        <dbReference type="ARBA" id="ARBA00022448"/>
    </source>
</evidence>
<reference evidence="12" key="1">
    <citation type="submission" date="2021-02" db="EMBL/GenBank/DDBJ databases">
        <authorList>
            <person name="Dougan E. K."/>
            <person name="Rhodes N."/>
            <person name="Thang M."/>
            <person name="Chan C."/>
        </authorList>
    </citation>
    <scope>NUCLEOTIDE SEQUENCE</scope>
</reference>
<evidence type="ECO:0000256" key="7">
    <source>
        <dbReference type="ARBA" id="ARBA00022927"/>
    </source>
</evidence>
<dbReference type="GO" id="GO:0015031">
    <property type="term" value="P:protein transport"/>
    <property type="evidence" value="ECO:0007669"/>
    <property type="project" value="UniProtKB-KW"/>
</dbReference>
<comment type="similarity">
    <text evidence="2">Belongs to the ERD2 family.</text>
</comment>
<feature type="non-terminal residue" evidence="12">
    <location>
        <position position="1"/>
    </location>
</feature>
<dbReference type="GO" id="GO:0006621">
    <property type="term" value="P:protein retention in ER lumen"/>
    <property type="evidence" value="ECO:0007669"/>
    <property type="project" value="InterPro"/>
</dbReference>
<evidence type="ECO:0000256" key="4">
    <source>
        <dbReference type="ARBA" id="ARBA00022692"/>
    </source>
</evidence>
<dbReference type="GO" id="GO:0046923">
    <property type="term" value="F:ER retention sequence binding"/>
    <property type="evidence" value="ECO:0007669"/>
    <property type="project" value="InterPro"/>
</dbReference>
<keyword evidence="10" id="KW-0675">Receptor</keyword>
<protein>
    <recommendedName>
        <fullName evidence="14">ER lumen protein retaining receptor</fullName>
    </recommendedName>
</protein>
<feature type="transmembrane region" description="Helical" evidence="11">
    <location>
        <begin position="193"/>
        <end position="213"/>
    </location>
</feature>
<evidence type="ECO:0000256" key="1">
    <source>
        <dbReference type="ARBA" id="ARBA00004477"/>
    </source>
</evidence>
<dbReference type="Pfam" id="PF00810">
    <property type="entry name" value="ER_lumen_recept"/>
    <property type="match status" value="1"/>
</dbReference>
<keyword evidence="3" id="KW-0813">Transport</keyword>
<dbReference type="InterPro" id="IPR000133">
    <property type="entry name" value="ER_ret_rcpt"/>
</dbReference>
<dbReference type="GO" id="GO:0016192">
    <property type="term" value="P:vesicle-mediated transport"/>
    <property type="evidence" value="ECO:0007669"/>
    <property type="project" value="UniProtKB-KW"/>
</dbReference>
<feature type="transmembrane region" description="Helical" evidence="11">
    <location>
        <begin position="129"/>
        <end position="151"/>
    </location>
</feature>
<evidence type="ECO:0000313" key="12">
    <source>
        <dbReference type="EMBL" id="CAE8709951.1"/>
    </source>
</evidence>
<evidence type="ECO:0000256" key="10">
    <source>
        <dbReference type="ARBA" id="ARBA00023170"/>
    </source>
</evidence>
<keyword evidence="4 11" id="KW-0812">Transmembrane</keyword>
<comment type="subcellular location">
    <subcellularLocation>
        <location evidence="1">Endoplasmic reticulum membrane</location>
        <topology evidence="1">Multi-pass membrane protein</topology>
    </subcellularLocation>
</comment>
<evidence type="ECO:0000256" key="9">
    <source>
        <dbReference type="ARBA" id="ARBA00023136"/>
    </source>
</evidence>
<evidence type="ECO:0000256" key="5">
    <source>
        <dbReference type="ARBA" id="ARBA00022824"/>
    </source>
</evidence>
<keyword evidence="8 11" id="KW-1133">Transmembrane helix</keyword>
<proteinExistence type="inferred from homology"/>
<evidence type="ECO:0000256" key="8">
    <source>
        <dbReference type="ARBA" id="ARBA00022989"/>
    </source>
</evidence>
<dbReference type="AlphaFoldDB" id="A0A813KL84"/>